<feature type="domain" description="MOFRL" evidence="5">
    <location>
        <begin position="333"/>
        <end position="438"/>
    </location>
</feature>
<name>A0A523TB32_UNCAE</name>
<evidence type="ECO:0000256" key="2">
    <source>
        <dbReference type="ARBA" id="ARBA00022741"/>
    </source>
</evidence>
<dbReference type="PANTHER" id="PTHR12227">
    <property type="entry name" value="GLYCERATE KINASE"/>
    <property type="match status" value="1"/>
</dbReference>
<keyword evidence="1" id="KW-0808">Transferase</keyword>
<dbReference type="InterPro" id="IPR007835">
    <property type="entry name" value="MOFRL"/>
</dbReference>
<gene>
    <name evidence="7" type="ORF">E3J68_04145</name>
</gene>
<dbReference type="FunFam" id="3.40.50.10180:FF:000001">
    <property type="entry name" value="Glycerate kinase"/>
    <property type="match status" value="1"/>
</dbReference>
<sequence>MPSKTLEKLRKDARKIFMAGVERVEPARAVKSFVHLEDSTLTVNMREYDLNQIENIYIVGAGKAAAPMALAVEEILGNWINEGLINTKYGHGLSLNRIELKEAGHPLPDEAGMRGAEAMLSLIEKAKDEDLIICLISGGGSALLPLPAQGISLEEKQEATSLLLGCGATIQEINAIRKHISRIKGGRLAEASWPAGLVTLILSDVVGDPLDVIASGPTVPDESTFEDCLAIVKKYKLESKVSPSIRNHLHEGAAGRRQDTPKPGNVCFTRTQNVIIGSNIQAIGASASEARQLGYHPLILSSLIEGETRQVAKVHAAIAKEVIRTGNPITRPACLISGGETTVTLRGEGRGGRNQEFVLAAALEMKDLKMTVILSGGTDGSDGPTDAAGALADGNTIRRSWMKGMDPAAYLDRNDSYNFFLKLGDLLITGPTRTNVMDLRIIILG</sequence>
<comment type="caution">
    <text evidence="7">The sequence shown here is derived from an EMBL/GenBank/DDBJ whole genome shotgun (WGS) entry which is preliminary data.</text>
</comment>
<reference evidence="7 8" key="1">
    <citation type="submission" date="2019-03" db="EMBL/GenBank/DDBJ databases">
        <title>Metabolic potential of uncultured bacteria and archaea associated with petroleum seepage in deep-sea sediments.</title>
        <authorList>
            <person name="Dong X."/>
            <person name="Hubert C."/>
        </authorList>
    </citation>
    <scope>NUCLEOTIDE SEQUENCE [LARGE SCALE GENOMIC DNA]</scope>
    <source>
        <strain evidence="7">E44_bin3</strain>
    </source>
</reference>
<dbReference type="Pfam" id="PF05161">
    <property type="entry name" value="MOFRL"/>
    <property type="match status" value="1"/>
</dbReference>
<evidence type="ECO:0000313" key="8">
    <source>
        <dbReference type="Proteomes" id="UP000316517"/>
    </source>
</evidence>
<feature type="domain" description="MOFRL-associated" evidence="6">
    <location>
        <begin position="13"/>
        <end position="249"/>
    </location>
</feature>
<dbReference type="InterPro" id="IPR039760">
    <property type="entry name" value="MOFRL_protein"/>
</dbReference>
<evidence type="ECO:0000256" key="1">
    <source>
        <dbReference type="ARBA" id="ARBA00022679"/>
    </source>
</evidence>
<dbReference type="GO" id="GO:0005524">
    <property type="term" value="F:ATP binding"/>
    <property type="evidence" value="ECO:0007669"/>
    <property type="project" value="UniProtKB-KW"/>
</dbReference>
<dbReference type="AlphaFoldDB" id="A0A523TB32"/>
<organism evidence="7 8">
    <name type="scientific">Aerophobetes bacterium</name>
    <dbReference type="NCBI Taxonomy" id="2030807"/>
    <lineage>
        <taxon>Bacteria</taxon>
        <taxon>Candidatus Aerophobota</taxon>
    </lineage>
</organism>
<dbReference type="PANTHER" id="PTHR12227:SF0">
    <property type="entry name" value="GLYCERATE KINASE"/>
    <property type="match status" value="1"/>
</dbReference>
<protein>
    <submittedName>
        <fullName evidence="7">Glycerate kinase</fullName>
    </submittedName>
</protein>
<dbReference type="InterPro" id="IPR025286">
    <property type="entry name" value="MOFRL_assoc_dom"/>
</dbReference>
<evidence type="ECO:0000259" key="6">
    <source>
        <dbReference type="Pfam" id="PF13660"/>
    </source>
</evidence>
<proteinExistence type="predicted"/>
<dbReference type="EMBL" id="SOJT01000183">
    <property type="protein sequence ID" value="TET27498.1"/>
    <property type="molecule type" value="Genomic_DNA"/>
</dbReference>
<evidence type="ECO:0000256" key="3">
    <source>
        <dbReference type="ARBA" id="ARBA00022777"/>
    </source>
</evidence>
<keyword evidence="4" id="KW-0067">ATP-binding</keyword>
<dbReference type="Pfam" id="PF13660">
    <property type="entry name" value="DUF4147"/>
    <property type="match status" value="1"/>
</dbReference>
<keyword evidence="2" id="KW-0547">Nucleotide-binding</keyword>
<dbReference type="InterPro" id="IPR038614">
    <property type="entry name" value="GK_N_sf"/>
</dbReference>
<evidence type="ECO:0000259" key="5">
    <source>
        <dbReference type="Pfam" id="PF05161"/>
    </source>
</evidence>
<dbReference type="FunFam" id="3.40.1480.10:FF:000002">
    <property type="entry name" value="Glycerate kinase"/>
    <property type="match status" value="1"/>
</dbReference>
<accession>A0A523TB32</accession>
<dbReference type="Gene3D" id="3.40.1480.10">
    <property type="entry name" value="MOFRL domain"/>
    <property type="match status" value="1"/>
</dbReference>
<dbReference type="InterPro" id="IPR037035">
    <property type="entry name" value="GK-like_C_sf"/>
</dbReference>
<dbReference type="Gene3D" id="3.40.50.10180">
    <property type="entry name" value="Glycerate kinase, MOFRL-like N-terminal domain"/>
    <property type="match status" value="1"/>
</dbReference>
<dbReference type="GO" id="GO:0008887">
    <property type="term" value="F:glycerate kinase activity"/>
    <property type="evidence" value="ECO:0007669"/>
    <property type="project" value="InterPro"/>
</dbReference>
<dbReference type="SUPFAM" id="SSF82544">
    <property type="entry name" value="GckA/TtuD-like"/>
    <property type="match status" value="1"/>
</dbReference>
<evidence type="ECO:0000313" key="7">
    <source>
        <dbReference type="EMBL" id="TET27498.1"/>
    </source>
</evidence>
<dbReference type="Proteomes" id="UP000316517">
    <property type="component" value="Unassembled WGS sequence"/>
</dbReference>
<dbReference type="GO" id="GO:0005737">
    <property type="term" value="C:cytoplasm"/>
    <property type="evidence" value="ECO:0007669"/>
    <property type="project" value="TreeGrafter"/>
</dbReference>
<evidence type="ECO:0000256" key="4">
    <source>
        <dbReference type="ARBA" id="ARBA00022840"/>
    </source>
</evidence>
<keyword evidence="3 7" id="KW-0418">Kinase</keyword>